<protein>
    <recommendedName>
        <fullName evidence="3">Der GTPase-activating protein YihI</fullName>
    </recommendedName>
</protein>
<dbReference type="EMBL" id="JAFNAA010000009">
    <property type="protein sequence ID" value="MBO1108545.1"/>
    <property type="molecule type" value="Genomic_DNA"/>
</dbReference>
<comment type="subunit">
    <text evidence="3">Interacts with Der.</text>
</comment>
<evidence type="ECO:0000313" key="6">
    <source>
        <dbReference type="Proteomes" id="UP000664658"/>
    </source>
</evidence>
<evidence type="ECO:0000256" key="1">
    <source>
        <dbReference type="ARBA" id="ARBA00022468"/>
    </source>
</evidence>
<feature type="compositionally biased region" description="Polar residues" evidence="4">
    <location>
        <begin position="49"/>
        <end position="59"/>
    </location>
</feature>
<proteinExistence type="inferred from homology"/>
<sequence>MTREKKSRKVPALKSAPRAPKKSRAEIDQLSREQKRLKKRKGLRSGSRQNVAEQGQQNEGRAVKDPRIGSKKPVPLMVEFVNRQPKKPAVAAAPAKPKLTPAEELAMLENDERLHLLLDRVDAGESLSSEEQSYVDNALDRVDELMQILGLTDEEESAEQDSQAPGNSPEDLWERFNNSDPKAF</sequence>
<dbReference type="InterPro" id="IPR007336">
    <property type="entry name" value="YihI"/>
</dbReference>
<feature type="compositionally biased region" description="Basic residues" evidence="4">
    <location>
        <begin position="1"/>
        <end position="11"/>
    </location>
</feature>
<reference evidence="5" key="1">
    <citation type="submission" date="2021-03" db="EMBL/GenBank/DDBJ databases">
        <title>Plesiomonas shigelloides zfcc0051, isolated from zebrafish feces.</title>
        <authorList>
            <person name="Vanderhoek Z."/>
            <person name="Gaulke C."/>
        </authorList>
    </citation>
    <scope>NUCLEOTIDE SEQUENCE</scope>
    <source>
        <strain evidence="5">Zfcc0051</strain>
    </source>
</reference>
<dbReference type="RefSeq" id="WP_047706592.1">
    <property type="nucleotide sequence ID" value="NZ_CP050969.1"/>
</dbReference>
<evidence type="ECO:0000256" key="2">
    <source>
        <dbReference type="ARBA" id="ARBA00022517"/>
    </source>
</evidence>
<evidence type="ECO:0000313" key="5">
    <source>
        <dbReference type="EMBL" id="MBO1108545.1"/>
    </source>
</evidence>
<dbReference type="Pfam" id="PF04220">
    <property type="entry name" value="YihI"/>
    <property type="match status" value="1"/>
</dbReference>
<comment type="function">
    <text evidence="3">A GTPase-activating protein (GAP) that modifies Der/EngA GTPase function. May play a role in ribosome biogenesis.</text>
</comment>
<dbReference type="HAMAP" id="MF_01058">
    <property type="entry name" value="GAP_YihI"/>
    <property type="match status" value="1"/>
</dbReference>
<gene>
    <name evidence="3" type="primary">yihI</name>
    <name evidence="5" type="ORF">J2R62_09950</name>
</gene>
<feature type="region of interest" description="Disordered" evidence="4">
    <location>
        <begin position="1"/>
        <end position="71"/>
    </location>
</feature>
<dbReference type="GO" id="GO:0042254">
    <property type="term" value="P:ribosome biogenesis"/>
    <property type="evidence" value="ECO:0007669"/>
    <property type="project" value="UniProtKB-KW"/>
</dbReference>
<evidence type="ECO:0000256" key="4">
    <source>
        <dbReference type="SAM" id="MobiDB-lite"/>
    </source>
</evidence>
<keyword evidence="2 3" id="KW-0690">Ribosome biogenesis</keyword>
<organism evidence="5 6">
    <name type="scientific">Plesiomonas shigelloides</name>
    <name type="common">Aeromonas shigelloides</name>
    <dbReference type="NCBI Taxonomy" id="703"/>
    <lineage>
        <taxon>Bacteria</taxon>
        <taxon>Pseudomonadati</taxon>
        <taxon>Pseudomonadota</taxon>
        <taxon>Gammaproteobacteria</taxon>
        <taxon>Enterobacterales</taxon>
        <taxon>Enterobacteriaceae</taxon>
        <taxon>Plesiomonas</taxon>
    </lineage>
</organism>
<name>A0A8E0T5E8_PLESH</name>
<keyword evidence="1 3" id="KW-0343">GTPase activation</keyword>
<dbReference type="NCBIfam" id="NF003560">
    <property type="entry name" value="PRK05244.1-1"/>
    <property type="match status" value="1"/>
</dbReference>
<dbReference type="AlphaFoldDB" id="A0A8E0T5E8"/>
<feature type="region of interest" description="Disordered" evidence="4">
    <location>
        <begin position="150"/>
        <end position="184"/>
    </location>
</feature>
<evidence type="ECO:0000256" key="3">
    <source>
        <dbReference type="HAMAP-Rule" id="MF_01058"/>
    </source>
</evidence>
<dbReference type="Proteomes" id="UP000664658">
    <property type="component" value="Unassembled WGS sequence"/>
</dbReference>
<comment type="similarity">
    <text evidence="3">Belongs to the YihI family.</text>
</comment>
<feature type="compositionally biased region" description="Basic and acidic residues" evidence="4">
    <location>
        <begin position="23"/>
        <end position="34"/>
    </location>
</feature>
<comment type="caution">
    <text evidence="5">The sequence shown here is derived from an EMBL/GenBank/DDBJ whole genome shotgun (WGS) entry which is preliminary data.</text>
</comment>
<accession>A0A8E0T5E8</accession>
<dbReference type="GO" id="GO:0005096">
    <property type="term" value="F:GTPase activator activity"/>
    <property type="evidence" value="ECO:0007669"/>
    <property type="project" value="UniProtKB-KW"/>
</dbReference>
<dbReference type="KEGG" id="pshi:SAMEA2665130_2940"/>